<accession>A0AAU7X9J1</accession>
<sequence>MFVMPEARIFEGATLDFRDEQEIDWDNVLSRLGVPQLQRLLDIMDQVDAGHHMTETERQEIIAMFAAADVSISFAA</sequence>
<protein>
    <submittedName>
        <fullName evidence="1">Uncharacterized protein</fullName>
    </submittedName>
</protein>
<reference evidence="1" key="1">
    <citation type="submission" date="2024-06" db="EMBL/GenBank/DDBJ databases">
        <title>Methylostella associata gen. nov., sp. nov., a novel Ancalomicrobiaceae-affiliated facultatively methylotrophic bacteria that feed on methanotrophs of the genus Methylococcus.</title>
        <authorList>
            <person name="Saltykova V."/>
            <person name="Danilova O.V."/>
            <person name="Oshkin I.Y."/>
            <person name="Belova S.E."/>
            <person name="Pimenov N.V."/>
            <person name="Dedysh S.N."/>
        </authorList>
    </citation>
    <scope>NUCLEOTIDE SEQUENCE</scope>
    <source>
        <strain evidence="1">S20</strain>
    </source>
</reference>
<name>A0AAU7X9J1_9HYPH</name>
<dbReference type="EMBL" id="CP158568">
    <property type="protein sequence ID" value="XBY44408.1"/>
    <property type="molecule type" value="Genomic_DNA"/>
</dbReference>
<organism evidence="1">
    <name type="scientific">Methyloraptor flagellatus</name>
    <dbReference type="NCBI Taxonomy" id="3162530"/>
    <lineage>
        <taxon>Bacteria</taxon>
        <taxon>Pseudomonadati</taxon>
        <taxon>Pseudomonadota</taxon>
        <taxon>Alphaproteobacteria</taxon>
        <taxon>Hyphomicrobiales</taxon>
        <taxon>Ancalomicrobiaceae</taxon>
        <taxon>Methyloraptor</taxon>
    </lineage>
</organism>
<dbReference type="KEGG" id="mflg:ABS361_20735"/>
<dbReference type="AlphaFoldDB" id="A0AAU7X9J1"/>
<dbReference type="RefSeq" id="WP_407049501.1">
    <property type="nucleotide sequence ID" value="NZ_CP158568.1"/>
</dbReference>
<evidence type="ECO:0000313" key="1">
    <source>
        <dbReference type="EMBL" id="XBY44408.1"/>
    </source>
</evidence>
<gene>
    <name evidence="1" type="ORF">ABS361_20735</name>
</gene>
<proteinExistence type="predicted"/>